<protein>
    <submittedName>
        <fullName evidence="2">Uncharacterized protein</fullName>
    </submittedName>
</protein>
<accession>A0AAF3EKE3</accession>
<evidence type="ECO:0000313" key="1">
    <source>
        <dbReference type="Proteomes" id="UP000887575"/>
    </source>
</evidence>
<sequence length="130" mass="14614">MQSFSHLSLLSASTAHDMNDEPFSEQIDQMDQPEQVSGRLLGYIRSKDFNDRKCPSSRLSTDSFFASEMLISSPRSSLARHFAVSRSAFPHRNPSKSPMLIRCAFVPVMDAVIPGTRMSSTFHHICLILH</sequence>
<dbReference type="Proteomes" id="UP000887575">
    <property type="component" value="Unassembled WGS sequence"/>
</dbReference>
<dbReference type="AlphaFoldDB" id="A0AAF3EKE3"/>
<dbReference type="WBParaSite" id="MBELARI_LOCUS145">
    <property type="protein sequence ID" value="MBELARI_LOCUS145"/>
    <property type="gene ID" value="MBELARI_LOCUS145"/>
</dbReference>
<evidence type="ECO:0000313" key="2">
    <source>
        <dbReference type="WBParaSite" id="MBELARI_LOCUS145"/>
    </source>
</evidence>
<proteinExistence type="predicted"/>
<reference evidence="2" key="1">
    <citation type="submission" date="2024-02" db="UniProtKB">
        <authorList>
            <consortium name="WormBaseParasite"/>
        </authorList>
    </citation>
    <scope>IDENTIFICATION</scope>
</reference>
<name>A0AAF3EKE3_9BILA</name>
<keyword evidence="1" id="KW-1185">Reference proteome</keyword>
<organism evidence="1 2">
    <name type="scientific">Mesorhabditis belari</name>
    <dbReference type="NCBI Taxonomy" id="2138241"/>
    <lineage>
        <taxon>Eukaryota</taxon>
        <taxon>Metazoa</taxon>
        <taxon>Ecdysozoa</taxon>
        <taxon>Nematoda</taxon>
        <taxon>Chromadorea</taxon>
        <taxon>Rhabditida</taxon>
        <taxon>Rhabditina</taxon>
        <taxon>Rhabditomorpha</taxon>
        <taxon>Rhabditoidea</taxon>
        <taxon>Rhabditidae</taxon>
        <taxon>Mesorhabditinae</taxon>
        <taxon>Mesorhabditis</taxon>
    </lineage>
</organism>